<proteinExistence type="predicted"/>
<gene>
    <name evidence="1" type="ORF">FD02_GL001319</name>
</gene>
<accession>A0A0R1JWL6</accession>
<evidence type="ECO:0000313" key="2">
    <source>
        <dbReference type="Proteomes" id="UP000051804"/>
    </source>
</evidence>
<reference evidence="1 2" key="1">
    <citation type="journal article" date="2015" name="Genome Announc.">
        <title>Expanding the biotechnology potential of lactobacilli through comparative genomics of 213 strains and associated genera.</title>
        <authorList>
            <person name="Sun Z."/>
            <person name="Harris H.M."/>
            <person name="McCann A."/>
            <person name="Guo C."/>
            <person name="Argimon S."/>
            <person name="Zhang W."/>
            <person name="Yang X."/>
            <person name="Jeffery I.B."/>
            <person name="Cooney J.C."/>
            <person name="Kagawa T.F."/>
            <person name="Liu W."/>
            <person name="Song Y."/>
            <person name="Salvetti E."/>
            <person name="Wrobel A."/>
            <person name="Rasinkangas P."/>
            <person name="Parkhill J."/>
            <person name="Rea M.C."/>
            <person name="O'Sullivan O."/>
            <person name="Ritari J."/>
            <person name="Douillard F.P."/>
            <person name="Paul Ross R."/>
            <person name="Yang R."/>
            <person name="Briner A.E."/>
            <person name="Felis G.E."/>
            <person name="de Vos W.M."/>
            <person name="Barrangou R."/>
            <person name="Klaenhammer T.R."/>
            <person name="Caufield P.W."/>
            <person name="Cui Y."/>
            <person name="Zhang H."/>
            <person name="O'Toole P.W."/>
        </authorList>
    </citation>
    <scope>NUCLEOTIDE SEQUENCE [LARGE SCALE GENOMIC DNA]</scope>
    <source>
        <strain evidence="1 2">JCM 17158</strain>
    </source>
</reference>
<dbReference type="Proteomes" id="UP000051804">
    <property type="component" value="Unassembled WGS sequence"/>
</dbReference>
<dbReference type="STRING" id="1291734.FD02_GL001319"/>
<organism evidence="1 2">
    <name type="scientific">Lacticaseibacillus nasuensis JCM 17158</name>
    <dbReference type="NCBI Taxonomy" id="1291734"/>
    <lineage>
        <taxon>Bacteria</taxon>
        <taxon>Bacillati</taxon>
        <taxon>Bacillota</taxon>
        <taxon>Bacilli</taxon>
        <taxon>Lactobacillales</taxon>
        <taxon>Lactobacillaceae</taxon>
        <taxon>Lacticaseibacillus</taxon>
    </lineage>
</organism>
<name>A0A0R1JWL6_9LACO</name>
<evidence type="ECO:0000313" key="1">
    <source>
        <dbReference type="EMBL" id="KRK72900.1"/>
    </source>
</evidence>
<dbReference type="AlphaFoldDB" id="A0A0R1JWL6"/>
<dbReference type="PATRIC" id="fig|1291734.4.peg.1356"/>
<protein>
    <submittedName>
        <fullName evidence="1">Uncharacterized protein</fullName>
    </submittedName>
</protein>
<sequence length="266" mass="29997">MEISEYIKRTRVTYEDFSDIAKDYSHVGSFAYWPSALESKNGRLPSNDYDAEQYYQRAIGDPQFFDQYLAGHLTKGVVFLGYNFGIKTAEAKSKSIEQMAQDHKVAPFTNQHNPSQTGKSIFPYFSPDSPVCGAYCTDFLKFLPKDSHSDQYEMTGAPTPVATDLDNYIEKHPGMIAANIAGLETELKKGLGVPDTFILVLMHANLVSFIPSLKKSFPNALIYQKYPHYRAFTTGYEDFPAMMKKPVQELTTSITNYIKDLPEDAL</sequence>
<keyword evidence="2" id="KW-1185">Reference proteome</keyword>
<dbReference type="OrthoDB" id="2293070at2"/>
<comment type="caution">
    <text evidence="1">The sequence shown here is derived from an EMBL/GenBank/DDBJ whole genome shotgun (WGS) entry which is preliminary data.</text>
</comment>
<dbReference type="RefSeq" id="WP_056950842.1">
    <property type="nucleotide sequence ID" value="NZ_AZDJ01000016.1"/>
</dbReference>
<dbReference type="EMBL" id="AZDJ01000016">
    <property type="protein sequence ID" value="KRK72900.1"/>
    <property type="molecule type" value="Genomic_DNA"/>
</dbReference>